<evidence type="ECO:0000313" key="4">
    <source>
        <dbReference type="Proteomes" id="UP000600946"/>
    </source>
</evidence>
<keyword evidence="4" id="KW-1185">Reference proteome</keyword>
<dbReference type="InterPro" id="IPR050267">
    <property type="entry name" value="Anti-sigma-factor_SerPK"/>
</dbReference>
<dbReference type="RefSeq" id="WP_190029320.1">
    <property type="nucleotide sequence ID" value="NZ_BMUU01000019.1"/>
</dbReference>
<dbReference type="InterPro" id="IPR036890">
    <property type="entry name" value="HATPase_C_sf"/>
</dbReference>
<dbReference type="SUPFAM" id="SSF55874">
    <property type="entry name" value="ATPase domain of HSP90 chaperone/DNA topoisomerase II/histidine kinase"/>
    <property type="match status" value="1"/>
</dbReference>
<accession>A0ABQ3ATB4</accession>
<dbReference type="EMBL" id="BMUU01000019">
    <property type="protein sequence ID" value="GGY67083.1"/>
    <property type="molecule type" value="Genomic_DNA"/>
</dbReference>
<sequence>MESQHLIFSVPGTAVAVAHARHRVVAGICGWGLPVGSSVVETVALVTSELLTNAVQHSGDGPISVAARLKGDTVRVEVSDSSPALPTLSLPTGDDEHGRGLFIVAALAIRHDVETTESGKRCWAEIPVQHEPTPHSPLHVPLPRR</sequence>
<keyword evidence="1" id="KW-0418">Kinase</keyword>
<evidence type="ECO:0000259" key="2">
    <source>
        <dbReference type="Pfam" id="PF13581"/>
    </source>
</evidence>
<organism evidence="3 4">
    <name type="scientific">Streptomyces xanthochromogenes</name>
    <dbReference type="NCBI Taxonomy" id="67384"/>
    <lineage>
        <taxon>Bacteria</taxon>
        <taxon>Bacillati</taxon>
        <taxon>Actinomycetota</taxon>
        <taxon>Actinomycetes</taxon>
        <taxon>Kitasatosporales</taxon>
        <taxon>Streptomycetaceae</taxon>
        <taxon>Streptomyces</taxon>
    </lineage>
</organism>
<dbReference type="GeneID" id="96295057"/>
<dbReference type="Gene3D" id="3.30.565.10">
    <property type="entry name" value="Histidine kinase-like ATPase, C-terminal domain"/>
    <property type="match status" value="1"/>
</dbReference>
<proteinExistence type="predicted"/>
<protein>
    <recommendedName>
        <fullName evidence="2">Histidine kinase/HSP90-like ATPase domain-containing protein</fullName>
    </recommendedName>
</protein>
<dbReference type="Proteomes" id="UP000600946">
    <property type="component" value="Unassembled WGS sequence"/>
</dbReference>
<comment type="caution">
    <text evidence="3">The sequence shown here is derived from an EMBL/GenBank/DDBJ whole genome shotgun (WGS) entry which is preliminary data.</text>
</comment>
<keyword evidence="1" id="KW-0723">Serine/threonine-protein kinase</keyword>
<dbReference type="PANTHER" id="PTHR35526:SF3">
    <property type="entry name" value="ANTI-SIGMA-F FACTOR RSBW"/>
    <property type="match status" value="1"/>
</dbReference>
<dbReference type="PANTHER" id="PTHR35526">
    <property type="entry name" value="ANTI-SIGMA-F FACTOR RSBW-RELATED"/>
    <property type="match status" value="1"/>
</dbReference>
<gene>
    <name evidence="3" type="ORF">GCM10010326_72050</name>
</gene>
<evidence type="ECO:0000256" key="1">
    <source>
        <dbReference type="ARBA" id="ARBA00022527"/>
    </source>
</evidence>
<name>A0ABQ3ATB4_9ACTN</name>
<reference evidence="4" key="1">
    <citation type="journal article" date="2019" name="Int. J. Syst. Evol. Microbiol.">
        <title>The Global Catalogue of Microorganisms (GCM) 10K type strain sequencing project: providing services to taxonomists for standard genome sequencing and annotation.</title>
        <authorList>
            <consortium name="The Broad Institute Genomics Platform"/>
            <consortium name="The Broad Institute Genome Sequencing Center for Infectious Disease"/>
            <person name="Wu L."/>
            <person name="Ma J."/>
        </authorList>
    </citation>
    <scope>NUCLEOTIDE SEQUENCE [LARGE SCALE GENOMIC DNA]</scope>
    <source>
        <strain evidence="4">JCM 4594</strain>
    </source>
</reference>
<keyword evidence="1" id="KW-0808">Transferase</keyword>
<evidence type="ECO:0000313" key="3">
    <source>
        <dbReference type="EMBL" id="GGY67083.1"/>
    </source>
</evidence>
<dbReference type="InterPro" id="IPR003594">
    <property type="entry name" value="HATPase_dom"/>
</dbReference>
<feature type="domain" description="Histidine kinase/HSP90-like ATPase" evidence="2">
    <location>
        <begin position="16"/>
        <end position="121"/>
    </location>
</feature>
<dbReference type="CDD" id="cd16936">
    <property type="entry name" value="HATPase_RsbW-like"/>
    <property type="match status" value="1"/>
</dbReference>
<dbReference type="Pfam" id="PF13581">
    <property type="entry name" value="HATPase_c_2"/>
    <property type="match status" value="1"/>
</dbReference>